<sequence length="299" mass="32165">MSLPDLTLLRPLWLLAFVPLALSGWHFWRKQGALGDWVRVADRDLLSAMARFGWVDPGGTRRPLLLLLCAAAAVVIALAGPAVQRRDTLSFRNLDGVLFVVDASPDLVKTSSWQDLLFTGRYGIGALQSRPGGIIVYAGDAYVATDMTQDHLQLGQTLSLIGAETVPDAGTRPDRALDLAAEMLREADILAGDVILLTDGTGLGPDSLRATEAITATGARLSVVAASEPGPEMEAHAALGQGMVFAPRDLEAFGEFLEADARTRLERQDMPLLFWRDLGRVFVFLALVPLALLLTRSGP</sequence>
<evidence type="ECO:0000256" key="1">
    <source>
        <dbReference type="SAM" id="Phobius"/>
    </source>
</evidence>
<feature type="transmembrane region" description="Helical" evidence="1">
    <location>
        <begin position="12"/>
        <end position="28"/>
    </location>
</feature>
<dbReference type="InterPro" id="IPR036465">
    <property type="entry name" value="vWFA_dom_sf"/>
</dbReference>
<dbReference type="OrthoDB" id="8005957at2"/>
<dbReference type="Gene3D" id="3.40.50.410">
    <property type="entry name" value="von Willebrand factor, type A domain"/>
    <property type="match status" value="1"/>
</dbReference>
<accession>A0A316G2K2</accession>
<proteinExistence type="predicted"/>
<comment type="caution">
    <text evidence="2">The sequence shown here is derived from an EMBL/GenBank/DDBJ whole genome shotgun (WGS) entry which is preliminary data.</text>
</comment>
<protein>
    <submittedName>
        <fullName evidence="2">Ca-activated chloride channel family protein</fullName>
    </submittedName>
</protein>
<evidence type="ECO:0000313" key="2">
    <source>
        <dbReference type="EMBL" id="PWK55079.1"/>
    </source>
</evidence>
<feature type="transmembrane region" description="Helical" evidence="1">
    <location>
        <begin position="272"/>
        <end position="294"/>
    </location>
</feature>
<organism evidence="2 3">
    <name type="scientific">Silicimonas algicola</name>
    <dbReference type="NCBI Taxonomy" id="1826607"/>
    <lineage>
        <taxon>Bacteria</taxon>
        <taxon>Pseudomonadati</taxon>
        <taxon>Pseudomonadota</taxon>
        <taxon>Alphaproteobacteria</taxon>
        <taxon>Rhodobacterales</taxon>
        <taxon>Paracoccaceae</taxon>
    </lineage>
</organism>
<keyword evidence="3" id="KW-1185">Reference proteome</keyword>
<dbReference type="Proteomes" id="UP000245390">
    <property type="component" value="Unassembled WGS sequence"/>
</dbReference>
<dbReference type="EMBL" id="QGGV01000009">
    <property type="protein sequence ID" value="PWK55079.1"/>
    <property type="molecule type" value="Genomic_DNA"/>
</dbReference>
<dbReference type="RefSeq" id="WP_109760477.1">
    <property type="nucleotide sequence ID" value="NZ_CP034588.1"/>
</dbReference>
<keyword evidence="1" id="KW-0812">Transmembrane</keyword>
<feature type="transmembrane region" description="Helical" evidence="1">
    <location>
        <begin position="64"/>
        <end position="83"/>
    </location>
</feature>
<dbReference type="KEGG" id="salo:EF888_19465"/>
<keyword evidence="1" id="KW-0472">Membrane</keyword>
<dbReference type="AlphaFoldDB" id="A0A316G2K2"/>
<name>A0A316G2K2_9RHOB</name>
<evidence type="ECO:0000313" key="3">
    <source>
        <dbReference type="Proteomes" id="UP000245390"/>
    </source>
</evidence>
<keyword evidence="1" id="KW-1133">Transmembrane helix</keyword>
<gene>
    <name evidence="2" type="ORF">C8D95_109167</name>
</gene>
<reference evidence="2 3" key="1">
    <citation type="submission" date="2018-05" db="EMBL/GenBank/DDBJ databases">
        <title>Genomic Encyclopedia of Type Strains, Phase IV (KMG-IV): sequencing the most valuable type-strain genomes for metagenomic binning, comparative biology and taxonomic classification.</title>
        <authorList>
            <person name="Goeker M."/>
        </authorList>
    </citation>
    <scope>NUCLEOTIDE SEQUENCE [LARGE SCALE GENOMIC DNA]</scope>
    <source>
        <strain evidence="2 3">DSM 103371</strain>
    </source>
</reference>
<dbReference type="SUPFAM" id="SSF53300">
    <property type="entry name" value="vWA-like"/>
    <property type="match status" value="1"/>
</dbReference>